<reference evidence="5" key="1">
    <citation type="submission" date="2021-12" db="EMBL/GenBank/DDBJ databases">
        <authorList>
            <person name="King R."/>
        </authorList>
    </citation>
    <scope>NUCLEOTIDE SEQUENCE</scope>
</reference>
<dbReference type="PROSITE" id="PS51029">
    <property type="entry name" value="MADF"/>
    <property type="match status" value="1"/>
</dbReference>
<evidence type="ECO:0000259" key="4">
    <source>
        <dbReference type="PROSITE" id="PS51031"/>
    </source>
</evidence>
<feature type="region of interest" description="Disordered" evidence="2">
    <location>
        <begin position="192"/>
        <end position="222"/>
    </location>
</feature>
<sequence length="305" mass="34913">MMNTIDSKHTVATSALISAVKTRPSLYCKFKKGQSTQDTEEKKALWNDVAKQLYGNYFMEMNCMEQILAVQKLRIRWTNLKTCFVRELKKQKDPKFLYGISYKRRPYIYYDELLFLKPEVSIYGANNDSENEVNEENDNEDATIKQDDEMEVVTVIETLPDKETDAVPPKPKKPKISVDTKDTALLEKTKETPSRLAKTTTAVNTQNQNKTKTPQVPKSYEKKRKVETVTATNETDSTNFALSLVPMLNMLPIDKRIDAQVSILTVLKKFCSQMRGVSRNVTEKEETVDSAIEIKSEPETDDEVL</sequence>
<feature type="domain" description="BESS" evidence="4">
    <location>
        <begin position="234"/>
        <end position="273"/>
    </location>
</feature>
<dbReference type="Pfam" id="PF10545">
    <property type="entry name" value="MADF_DNA_bdg"/>
    <property type="match status" value="1"/>
</dbReference>
<feature type="domain" description="MADF" evidence="3">
    <location>
        <begin position="15"/>
        <end position="121"/>
    </location>
</feature>
<dbReference type="GO" id="GO:0003677">
    <property type="term" value="F:DNA binding"/>
    <property type="evidence" value="ECO:0007669"/>
    <property type="project" value="InterPro"/>
</dbReference>
<evidence type="ECO:0000313" key="6">
    <source>
        <dbReference type="Proteomes" id="UP001154114"/>
    </source>
</evidence>
<dbReference type="PROSITE" id="PS51031">
    <property type="entry name" value="BESS"/>
    <property type="match status" value="1"/>
</dbReference>
<evidence type="ECO:0000259" key="3">
    <source>
        <dbReference type="PROSITE" id="PS51029"/>
    </source>
</evidence>
<evidence type="ECO:0008006" key="7">
    <source>
        <dbReference type="Google" id="ProtNLM"/>
    </source>
</evidence>
<evidence type="ECO:0000256" key="1">
    <source>
        <dbReference type="PROSITE-ProRule" id="PRU00371"/>
    </source>
</evidence>
<organism evidence="5 6">
    <name type="scientific">Chrysodeixis includens</name>
    <name type="common">Soybean looper</name>
    <name type="synonym">Pseudoplusia includens</name>
    <dbReference type="NCBI Taxonomy" id="689277"/>
    <lineage>
        <taxon>Eukaryota</taxon>
        <taxon>Metazoa</taxon>
        <taxon>Ecdysozoa</taxon>
        <taxon>Arthropoda</taxon>
        <taxon>Hexapoda</taxon>
        <taxon>Insecta</taxon>
        <taxon>Pterygota</taxon>
        <taxon>Neoptera</taxon>
        <taxon>Endopterygota</taxon>
        <taxon>Lepidoptera</taxon>
        <taxon>Glossata</taxon>
        <taxon>Ditrysia</taxon>
        <taxon>Noctuoidea</taxon>
        <taxon>Noctuidae</taxon>
        <taxon>Plusiinae</taxon>
        <taxon>Chrysodeixis</taxon>
    </lineage>
</organism>
<dbReference type="EMBL" id="LR824028">
    <property type="protein sequence ID" value="CAH0598185.1"/>
    <property type="molecule type" value="Genomic_DNA"/>
</dbReference>
<comment type="subcellular location">
    <subcellularLocation>
        <location evidence="1">Nucleus</location>
    </subcellularLocation>
</comment>
<evidence type="ECO:0000313" key="5">
    <source>
        <dbReference type="EMBL" id="CAH0598185.1"/>
    </source>
</evidence>
<keyword evidence="1" id="KW-0539">Nucleus</keyword>
<evidence type="ECO:0000256" key="2">
    <source>
        <dbReference type="SAM" id="MobiDB-lite"/>
    </source>
</evidence>
<dbReference type="InterPro" id="IPR039353">
    <property type="entry name" value="TF_Adf1"/>
</dbReference>
<feature type="compositionally biased region" description="Polar residues" evidence="2">
    <location>
        <begin position="197"/>
        <end position="216"/>
    </location>
</feature>
<dbReference type="PANTHER" id="PTHR12243:SF69">
    <property type="entry name" value="SI:CH73-59F11.3"/>
    <property type="match status" value="1"/>
</dbReference>
<feature type="compositionally biased region" description="Basic and acidic residues" evidence="2">
    <location>
        <begin position="281"/>
        <end position="298"/>
    </location>
</feature>
<dbReference type="OrthoDB" id="8118596at2759"/>
<dbReference type="AlphaFoldDB" id="A0A9P0BWV9"/>
<proteinExistence type="predicted"/>
<gene>
    <name evidence="5" type="ORF">CINC_LOCUS8029</name>
</gene>
<protein>
    <recommendedName>
        <fullName evidence="7">MADF domain-containing protein</fullName>
    </recommendedName>
</protein>
<accession>A0A9P0BWV9</accession>
<dbReference type="Proteomes" id="UP001154114">
    <property type="component" value="Chromosome 25"/>
</dbReference>
<feature type="region of interest" description="Disordered" evidence="2">
    <location>
        <begin position="281"/>
        <end position="305"/>
    </location>
</feature>
<dbReference type="GO" id="GO:0006357">
    <property type="term" value="P:regulation of transcription by RNA polymerase II"/>
    <property type="evidence" value="ECO:0007669"/>
    <property type="project" value="TreeGrafter"/>
</dbReference>
<dbReference type="SMART" id="SM00595">
    <property type="entry name" value="MADF"/>
    <property type="match status" value="1"/>
</dbReference>
<dbReference type="GO" id="GO:0005634">
    <property type="term" value="C:nucleus"/>
    <property type="evidence" value="ECO:0007669"/>
    <property type="project" value="UniProtKB-SubCell"/>
</dbReference>
<dbReference type="InterPro" id="IPR004210">
    <property type="entry name" value="BESS_motif"/>
</dbReference>
<name>A0A9P0BWV9_CHRIL</name>
<dbReference type="PANTHER" id="PTHR12243">
    <property type="entry name" value="MADF DOMAIN TRANSCRIPTION FACTOR"/>
    <property type="match status" value="1"/>
</dbReference>
<dbReference type="GO" id="GO:0005667">
    <property type="term" value="C:transcription regulator complex"/>
    <property type="evidence" value="ECO:0007669"/>
    <property type="project" value="TreeGrafter"/>
</dbReference>
<dbReference type="InterPro" id="IPR006578">
    <property type="entry name" value="MADF-dom"/>
</dbReference>
<keyword evidence="6" id="KW-1185">Reference proteome</keyword>